<dbReference type="Pfam" id="PF07411">
    <property type="entry name" value="DUF1508"/>
    <property type="match status" value="1"/>
</dbReference>
<dbReference type="GeneID" id="6920692"/>
<keyword evidence="3" id="KW-1185">Reference proteome</keyword>
<feature type="domain" description="DUF1508" evidence="1">
    <location>
        <begin position="41"/>
        <end position="70"/>
    </location>
</feature>
<protein>
    <recommendedName>
        <fullName evidence="1">DUF1508 domain-containing protein</fullName>
    </recommendedName>
</protein>
<dbReference type="Gene3D" id="3.30.160.160">
    <property type="entry name" value="YegP-like"/>
    <property type="match status" value="1"/>
</dbReference>
<dbReference type="Proteomes" id="UP000001849">
    <property type="component" value="Segment"/>
</dbReference>
<name>B5LJK2_9CAUD</name>
<dbReference type="EMBL" id="EU826466">
    <property type="protein sequence ID" value="ACH62199.1"/>
    <property type="molecule type" value="Genomic_DNA"/>
</dbReference>
<dbReference type="SUPFAM" id="SSF160113">
    <property type="entry name" value="YegP-like"/>
    <property type="match status" value="1"/>
</dbReference>
<organism evidence="2 3">
    <name type="scientific">Mycobacterium phage Myrna</name>
    <dbReference type="NCBI Taxonomy" id="546805"/>
    <lineage>
        <taxon>Viruses</taxon>
        <taxon>Duplodnaviria</taxon>
        <taxon>Heunggongvirae</taxon>
        <taxon>Uroviricota</taxon>
        <taxon>Caudoviricetes</taxon>
        <taxon>Ceeclamvirinae</taxon>
        <taxon>Myrnavirus</taxon>
        <taxon>Myrnavirus myrna</taxon>
    </lineage>
</organism>
<dbReference type="InterPro" id="IPR036913">
    <property type="entry name" value="YegP-like_sf"/>
</dbReference>
<proteinExistence type="predicted"/>
<dbReference type="InterPro" id="IPR010879">
    <property type="entry name" value="DUF1508"/>
</dbReference>
<evidence type="ECO:0000259" key="1">
    <source>
        <dbReference type="Pfam" id="PF07411"/>
    </source>
</evidence>
<evidence type="ECO:0000313" key="3">
    <source>
        <dbReference type="Proteomes" id="UP000001849"/>
    </source>
</evidence>
<reference evidence="2 3" key="1">
    <citation type="submission" date="2008-06" db="EMBL/GenBank/DDBJ databases">
        <authorList>
            <person name="Smith A.L."/>
            <person name="Paladin E.C."/>
            <person name="Jacobs-Sera D."/>
            <person name="Hendirx R.W."/>
            <person name="Hatfull G.F."/>
        </authorList>
    </citation>
    <scope>NUCLEOTIDE SEQUENCE [LARGE SCALE GENOMIC DNA]</scope>
</reference>
<sequence length="102" mass="11812">MAKRRDKTEVPTITPYRRARRDKARTATKALRVLEVLPSINGEYYWRCIGENGETVYTSETFVTKTGAKESAAREHEGRQGRYGYVLKWTDERSGKVLRETL</sequence>
<gene>
    <name evidence="2" type="primary">232</name>
    <name evidence="2" type="ORF">MYRNA_232</name>
</gene>
<accession>B5LJK2</accession>
<dbReference type="RefSeq" id="YP_002225109.1">
    <property type="nucleotide sequence ID" value="NC_011273.1"/>
</dbReference>
<evidence type="ECO:0000313" key="2">
    <source>
        <dbReference type="EMBL" id="ACH62199.1"/>
    </source>
</evidence>
<dbReference type="KEGG" id="vg:6920692"/>